<dbReference type="Proteomes" id="UP001211065">
    <property type="component" value="Unassembled WGS sequence"/>
</dbReference>
<feature type="compositionally biased region" description="Low complexity" evidence="1">
    <location>
        <begin position="55"/>
        <end position="69"/>
    </location>
</feature>
<protein>
    <submittedName>
        <fullName evidence="2">Uncharacterized protein</fullName>
    </submittedName>
</protein>
<dbReference type="EMBL" id="JADGJW010001034">
    <property type="protein sequence ID" value="KAJ3207765.1"/>
    <property type="molecule type" value="Genomic_DNA"/>
</dbReference>
<proteinExistence type="predicted"/>
<dbReference type="AlphaFoldDB" id="A0AAD5TWZ5"/>
<name>A0AAD5TWZ5_9FUNG</name>
<accession>A0AAD5TWZ5</accession>
<comment type="caution">
    <text evidence="2">The sequence shown here is derived from an EMBL/GenBank/DDBJ whole genome shotgun (WGS) entry which is preliminary data.</text>
</comment>
<organism evidence="2 3">
    <name type="scientific">Clydaea vesicula</name>
    <dbReference type="NCBI Taxonomy" id="447962"/>
    <lineage>
        <taxon>Eukaryota</taxon>
        <taxon>Fungi</taxon>
        <taxon>Fungi incertae sedis</taxon>
        <taxon>Chytridiomycota</taxon>
        <taxon>Chytridiomycota incertae sedis</taxon>
        <taxon>Chytridiomycetes</taxon>
        <taxon>Lobulomycetales</taxon>
        <taxon>Lobulomycetaceae</taxon>
        <taxon>Clydaea</taxon>
    </lineage>
</organism>
<gene>
    <name evidence="2" type="ORF">HK099_000202</name>
</gene>
<evidence type="ECO:0000313" key="2">
    <source>
        <dbReference type="EMBL" id="KAJ3207765.1"/>
    </source>
</evidence>
<keyword evidence="3" id="KW-1185">Reference proteome</keyword>
<sequence length="242" mass="27736">MNIDSISCNSQNLTSAISQSHSKINTVEDLLKCVDNEVSFACNLLEELQSNCSISETCSDSSPRSSTSSNRTLHSYPPPTSDKKFETGQYIFEKHKPPSVDTWIKSSSHRVNITPLTEESFFSNILQDKPIDFISNYLPLLKKNSVQKFVFLDPNIETSHLNRPTPNNPMYKKNDNNKFNIHGENNFNNFASFFSESYLQGELIALFGSRRNQCHDKKSNLEQSNFRKRTRKPKELIELEEL</sequence>
<evidence type="ECO:0000313" key="3">
    <source>
        <dbReference type="Proteomes" id="UP001211065"/>
    </source>
</evidence>
<feature type="region of interest" description="Disordered" evidence="1">
    <location>
        <begin position="55"/>
        <end position="82"/>
    </location>
</feature>
<evidence type="ECO:0000256" key="1">
    <source>
        <dbReference type="SAM" id="MobiDB-lite"/>
    </source>
</evidence>
<reference evidence="2" key="1">
    <citation type="submission" date="2020-05" db="EMBL/GenBank/DDBJ databases">
        <title>Phylogenomic resolution of chytrid fungi.</title>
        <authorList>
            <person name="Stajich J.E."/>
            <person name="Amses K."/>
            <person name="Simmons R."/>
            <person name="Seto K."/>
            <person name="Myers J."/>
            <person name="Bonds A."/>
            <person name="Quandt C.A."/>
            <person name="Barry K."/>
            <person name="Liu P."/>
            <person name="Grigoriev I."/>
            <person name="Longcore J.E."/>
            <person name="James T.Y."/>
        </authorList>
    </citation>
    <scope>NUCLEOTIDE SEQUENCE</scope>
    <source>
        <strain evidence="2">JEL0476</strain>
    </source>
</reference>